<keyword evidence="4" id="KW-1133">Transmembrane helix</keyword>
<accession>A0A1V4DJC7</accession>
<gene>
    <name evidence="6" type="ORF">BW731_09120</name>
</gene>
<dbReference type="EMBL" id="MVAB01000001">
    <property type="protein sequence ID" value="OPF88320.1"/>
    <property type="molecule type" value="Genomic_DNA"/>
</dbReference>
<dbReference type="CDD" id="cd06439">
    <property type="entry name" value="CESA_like_1"/>
    <property type="match status" value="1"/>
</dbReference>
<evidence type="ECO:0000256" key="3">
    <source>
        <dbReference type="ARBA" id="ARBA00022679"/>
    </source>
</evidence>
<evidence type="ECO:0000313" key="7">
    <source>
        <dbReference type="Proteomes" id="UP000189970"/>
    </source>
</evidence>
<name>A0A1V4DJC7_9ENTE</name>
<keyword evidence="2" id="KW-0328">Glycosyltransferase</keyword>
<sequence>MKYLFFISLSFIFYTMIFYPIILQVLDKVMKKDKLNLNTDFNPFISIIIPAHNEEDVIERKIKNLLQINYDKYKYEIIIASDHSTDKTNDIVEDLSRNFSNIFLVDVDERKGKTNAQNEAVGVAKGEVLIFSDANSILDSEAVKQIVYYLSDKNVGYVAGNLQYTNSLESISANTESVYWNYDLRMRKVESDISSITAGNGAIYGLRKEDYIDIDPIYSHDSIFPVLQVLNGKKSKFNPKAIAYEKAGESDKEEYKRKVRMFRKIIKINFIDIQKYNFFKYGIFSYFYFSHRFCRNFLFVFHILLIFSSLFLILNPIYRVLFFLQLMFYIVSLVGYKAQIKMLKPFTFYSMTLLAQLVGAYKELTGKSKPFWEVPQSTRK</sequence>
<keyword evidence="7" id="KW-1185">Reference proteome</keyword>
<evidence type="ECO:0000259" key="5">
    <source>
        <dbReference type="Pfam" id="PF00535"/>
    </source>
</evidence>
<dbReference type="InterPro" id="IPR029044">
    <property type="entry name" value="Nucleotide-diphossugar_trans"/>
</dbReference>
<comment type="similarity">
    <text evidence="1">Belongs to the glycosyltransferase 2 family.</text>
</comment>
<dbReference type="PANTHER" id="PTHR43630:SF1">
    <property type="entry name" value="POLY-BETA-1,6-N-ACETYL-D-GLUCOSAMINE SYNTHASE"/>
    <property type="match status" value="1"/>
</dbReference>
<feature type="transmembrane region" description="Helical" evidence="4">
    <location>
        <begin position="6"/>
        <end position="26"/>
    </location>
</feature>
<keyword evidence="3 6" id="KW-0808">Transferase</keyword>
<dbReference type="RefSeq" id="WP_079347500.1">
    <property type="nucleotide sequence ID" value="NZ_MVAB01000001.1"/>
</dbReference>
<protein>
    <submittedName>
        <fullName evidence="6">Glycosyl transferase family 2</fullName>
    </submittedName>
</protein>
<dbReference type="Pfam" id="PF00535">
    <property type="entry name" value="Glycos_transf_2"/>
    <property type="match status" value="1"/>
</dbReference>
<feature type="transmembrane region" description="Helical" evidence="4">
    <location>
        <begin position="297"/>
        <end position="314"/>
    </location>
</feature>
<dbReference type="PANTHER" id="PTHR43630">
    <property type="entry name" value="POLY-BETA-1,6-N-ACETYL-D-GLUCOSAMINE SYNTHASE"/>
    <property type="match status" value="1"/>
</dbReference>
<organism evidence="6 7">
    <name type="scientific">Vagococcus martis</name>
    <dbReference type="NCBI Taxonomy" id="1768210"/>
    <lineage>
        <taxon>Bacteria</taxon>
        <taxon>Bacillati</taxon>
        <taxon>Bacillota</taxon>
        <taxon>Bacilli</taxon>
        <taxon>Lactobacillales</taxon>
        <taxon>Enterococcaceae</taxon>
        <taxon>Vagococcus</taxon>
    </lineage>
</organism>
<dbReference type="InterPro" id="IPR001173">
    <property type="entry name" value="Glyco_trans_2-like"/>
</dbReference>
<evidence type="ECO:0000256" key="1">
    <source>
        <dbReference type="ARBA" id="ARBA00006739"/>
    </source>
</evidence>
<keyword evidence="4" id="KW-0472">Membrane</keyword>
<dbReference type="AlphaFoldDB" id="A0A1V4DJC7"/>
<evidence type="ECO:0000313" key="6">
    <source>
        <dbReference type="EMBL" id="OPF88320.1"/>
    </source>
</evidence>
<feature type="domain" description="Glycosyltransferase 2-like" evidence="5">
    <location>
        <begin position="46"/>
        <end position="180"/>
    </location>
</feature>
<keyword evidence="4" id="KW-0812">Transmembrane</keyword>
<feature type="transmembrane region" description="Helical" evidence="4">
    <location>
        <begin position="320"/>
        <end position="336"/>
    </location>
</feature>
<dbReference type="SUPFAM" id="SSF53448">
    <property type="entry name" value="Nucleotide-diphospho-sugar transferases"/>
    <property type="match status" value="1"/>
</dbReference>
<dbReference type="GO" id="GO:0016757">
    <property type="term" value="F:glycosyltransferase activity"/>
    <property type="evidence" value="ECO:0007669"/>
    <property type="project" value="UniProtKB-KW"/>
</dbReference>
<dbReference type="Gene3D" id="3.90.550.10">
    <property type="entry name" value="Spore Coat Polysaccharide Biosynthesis Protein SpsA, Chain A"/>
    <property type="match status" value="1"/>
</dbReference>
<evidence type="ECO:0000256" key="4">
    <source>
        <dbReference type="SAM" id="Phobius"/>
    </source>
</evidence>
<proteinExistence type="inferred from homology"/>
<reference evidence="6 7" key="1">
    <citation type="submission" date="2017-02" db="EMBL/GenBank/DDBJ databases">
        <title>Vagococcus cremeus sp. nov., isolated from the small intestine of a marten, Martes flavigula.</title>
        <authorList>
            <person name="Tak E.J."/>
            <person name="Bae J.-W."/>
        </authorList>
    </citation>
    <scope>NUCLEOTIDE SEQUENCE [LARGE SCALE GENOMIC DNA]</scope>
    <source>
        <strain evidence="6 7">D7T301</strain>
    </source>
</reference>
<evidence type="ECO:0000256" key="2">
    <source>
        <dbReference type="ARBA" id="ARBA00022676"/>
    </source>
</evidence>
<comment type="caution">
    <text evidence="6">The sequence shown here is derived from an EMBL/GenBank/DDBJ whole genome shotgun (WGS) entry which is preliminary data.</text>
</comment>
<dbReference type="Proteomes" id="UP000189970">
    <property type="component" value="Unassembled WGS sequence"/>
</dbReference>